<dbReference type="InterPro" id="IPR036047">
    <property type="entry name" value="F-box-like_dom_sf"/>
</dbReference>
<proteinExistence type="predicted"/>
<dbReference type="InParanoid" id="A0A7J7CUF6"/>
<keyword evidence="3" id="KW-1185">Reference proteome</keyword>
<reference evidence="2 3" key="1">
    <citation type="journal article" date="2020" name="Nat. Commun.">
        <title>Genome of Tripterygium wilfordii and identification of cytochrome P450 involved in triptolide biosynthesis.</title>
        <authorList>
            <person name="Tu L."/>
            <person name="Su P."/>
            <person name="Zhang Z."/>
            <person name="Gao L."/>
            <person name="Wang J."/>
            <person name="Hu T."/>
            <person name="Zhou J."/>
            <person name="Zhang Y."/>
            <person name="Zhao Y."/>
            <person name="Liu Y."/>
            <person name="Song Y."/>
            <person name="Tong Y."/>
            <person name="Lu Y."/>
            <person name="Yang J."/>
            <person name="Xu C."/>
            <person name="Jia M."/>
            <person name="Peters R.J."/>
            <person name="Huang L."/>
            <person name="Gao W."/>
        </authorList>
    </citation>
    <scope>NUCLEOTIDE SEQUENCE [LARGE SCALE GENOMIC DNA]</scope>
    <source>
        <strain evidence="3">cv. XIE 37</strain>
        <tissue evidence="2">Leaf</tissue>
    </source>
</reference>
<dbReference type="PANTHER" id="PTHR32278:SF15">
    <property type="entry name" value="F-BOX PROTEIN PP2-B13-RELATED"/>
    <property type="match status" value="1"/>
</dbReference>
<dbReference type="Proteomes" id="UP000593562">
    <property type="component" value="Unassembled WGS sequence"/>
</dbReference>
<gene>
    <name evidence="2" type="ORF">HS088_TW13G00645</name>
</gene>
<dbReference type="PANTHER" id="PTHR32278">
    <property type="entry name" value="F-BOX DOMAIN-CONTAINING PROTEIN"/>
    <property type="match status" value="1"/>
</dbReference>
<dbReference type="Pfam" id="PF14299">
    <property type="entry name" value="PP2"/>
    <property type="match status" value="1"/>
</dbReference>
<dbReference type="InterPro" id="IPR001810">
    <property type="entry name" value="F-box_dom"/>
</dbReference>
<comment type="caution">
    <text evidence="2">The sequence shown here is derived from an EMBL/GenBank/DDBJ whole genome shotgun (WGS) entry which is preliminary data.</text>
</comment>
<dbReference type="Pfam" id="PF00646">
    <property type="entry name" value="F-box"/>
    <property type="match status" value="1"/>
</dbReference>
<dbReference type="CDD" id="cd22162">
    <property type="entry name" value="F-box_AtSKIP3-like"/>
    <property type="match status" value="1"/>
</dbReference>
<organism evidence="2 3">
    <name type="scientific">Tripterygium wilfordii</name>
    <name type="common">Thunder God vine</name>
    <dbReference type="NCBI Taxonomy" id="458696"/>
    <lineage>
        <taxon>Eukaryota</taxon>
        <taxon>Viridiplantae</taxon>
        <taxon>Streptophyta</taxon>
        <taxon>Embryophyta</taxon>
        <taxon>Tracheophyta</taxon>
        <taxon>Spermatophyta</taxon>
        <taxon>Magnoliopsida</taxon>
        <taxon>eudicotyledons</taxon>
        <taxon>Gunneridae</taxon>
        <taxon>Pentapetalae</taxon>
        <taxon>rosids</taxon>
        <taxon>fabids</taxon>
        <taxon>Celastrales</taxon>
        <taxon>Celastraceae</taxon>
        <taxon>Tripterygium</taxon>
    </lineage>
</organism>
<dbReference type="InterPro" id="IPR025886">
    <property type="entry name" value="PP2-like"/>
</dbReference>
<evidence type="ECO:0000259" key="1">
    <source>
        <dbReference type="Pfam" id="PF00646"/>
    </source>
</evidence>
<dbReference type="FunCoup" id="A0A7J7CUF6">
    <property type="interactions" value="32"/>
</dbReference>
<protein>
    <submittedName>
        <fullName evidence="2">SKP1 interacting partner 3-related family protein</fullName>
    </submittedName>
</protein>
<name>A0A7J7CUF6_TRIWF</name>
<dbReference type="EMBL" id="JAAARO010000013">
    <property type="protein sequence ID" value="KAF5737755.1"/>
    <property type="molecule type" value="Genomic_DNA"/>
</dbReference>
<evidence type="ECO:0000313" key="2">
    <source>
        <dbReference type="EMBL" id="KAF5737755.1"/>
    </source>
</evidence>
<evidence type="ECO:0000313" key="3">
    <source>
        <dbReference type="Proteomes" id="UP000593562"/>
    </source>
</evidence>
<feature type="domain" description="F-box" evidence="1">
    <location>
        <begin position="7"/>
        <end position="47"/>
    </location>
</feature>
<sequence length="283" mass="32216">MEEALVLALPEDCVAACLFLTSPSDVCRWSLVSTTFRSACESDVVWERFLPSDYQTILSQSTTPLKYSSKKDLFLCLSNSLLIDGGKKSFKLDKSSGKISYTLSARDLSITWSSEPMYWSWVAMPESRFAEVAVIIRMSWLEIKAKISTRKLSPNTKYGAYLIFKISDRGYGLNLIPSEISIQVGNDQVHRNTVYLQRIQDGKKQQMEHLLYGNRIQMLKSRVCEGEGRVPSERNDGWLEIELGEFFCGDDDKEVEMSLMEVKGHHFKGGLIVEGIEIRPKHY</sequence>
<dbReference type="AlphaFoldDB" id="A0A7J7CUF6"/>
<dbReference type="OrthoDB" id="1918565at2759"/>
<dbReference type="SUPFAM" id="SSF81383">
    <property type="entry name" value="F-box domain"/>
    <property type="match status" value="1"/>
</dbReference>
<accession>A0A7J7CUF6</accession>